<dbReference type="OrthoDB" id="2177690at2"/>
<feature type="transmembrane region" description="Helical" evidence="1">
    <location>
        <begin position="20"/>
        <end position="38"/>
    </location>
</feature>
<evidence type="ECO:0000313" key="3">
    <source>
        <dbReference type="EMBL" id="OTO09931.1"/>
    </source>
</evidence>
<dbReference type="RefSeq" id="WP_086329543.1">
    <property type="nucleotide sequence ID" value="NZ_NGLE02000001.1"/>
</dbReference>
<evidence type="ECO:0008006" key="5">
    <source>
        <dbReference type="Google" id="ProtNLM"/>
    </source>
</evidence>
<keyword evidence="1" id="KW-0472">Membrane</keyword>
<dbReference type="EMBL" id="NGLE02000001">
    <property type="protein sequence ID" value="MEI5995126.1"/>
    <property type="molecule type" value="Genomic_DNA"/>
</dbReference>
<evidence type="ECO:0000313" key="4">
    <source>
        <dbReference type="Proteomes" id="UP000195139"/>
    </source>
</evidence>
<dbReference type="EMBL" id="NGLE01000001">
    <property type="protein sequence ID" value="OTO09931.1"/>
    <property type="molecule type" value="Genomic_DNA"/>
</dbReference>
<feature type="transmembrane region" description="Helical" evidence="1">
    <location>
        <begin position="265"/>
        <end position="283"/>
    </location>
</feature>
<organism evidence="3">
    <name type="scientific">Candidatus Enterococcus mansonii</name>
    <dbReference type="NCBI Taxonomy" id="1834181"/>
    <lineage>
        <taxon>Bacteria</taxon>
        <taxon>Bacillati</taxon>
        <taxon>Bacillota</taxon>
        <taxon>Bacilli</taxon>
        <taxon>Lactobacillales</taxon>
        <taxon>Enterococcaceae</taxon>
        <taxon>Enterococcus</taxon>
    </lineage>
</organism>
<feature type="transmembrane region" description="Helical" evidence="1">
    <location>
        <begin position="185"/>
        <end position="210"/>
    </location>
</feature>
<keyword evidence="1" id="KW-0812">Transmembrane</keyword>
<feature type="transmembrane region" description="Helical" evidence="1">
    <location>
        <begin position="346"/>
        <end position="365"/>
    </location>
</feature>
<sequence length="371" mass="42637">MNLICFELKKTWQSRKTFSFILLAFLLTTFLFFFNVYLGQREDEQIKAQIGSKQSVMNQTEFNDTIKAFLEETNQGILDQEEDFRTATDKGESLEGKLTLPTYPFYRQALNEALLKRKLPPQSMRYGTNNSIFSAILLSYLASFFGIFLLLLLFGDSLSKEIEENNLSFIFSQPTRRTRVFFIKYGLALVQAILAVFVLLLFGFILASILSGSSDLTYPVVVFTQRSMKFISVIYYVGQVLALFVFVLAFCFALHFLLSVLLKKTNLTLVMTMFILLEGYAVSTLNNKFIQKVASLNPFTYLNVSKIFIGYDFRSFELFSIENQEYYANWCLPRTMHNGQINSLNGIISLSIATIILLVLGCFCFKKNRQY</sequence>
<feature type="transmembrane region" description="Helical" evidence="1">
    <location>
        <begin position="230"/>
        <end position="258"/>
    </location>
</feature>
<dbReference type="Proteomes" id="UP000195139">
    <property type="component" value="Unassembled WGS sequence"/>
</dbReference>
<feature type="transmembrane region" description="Helical" evidence="1">
    <location>
        <begin position="132"/>
        <end position="154"/>
    </location>
</feature>
<evidence type="ECO:0000313" key="2">
    <source>
        <dbReference type="EMBL" id="MEI5995126.1"/>
    </source>
</evidence>
<reference evidence="3" key="1">
    <citation type="submission" date="2017-05" db="EMBL/GenBank/DDBJ databases">
        <title>The Genome Sequence of Enterococcus sp. 4G2_DIV0659.</title>
        <authorList>
            <consortium name="The Broad Institute Genomics Platform"/>
            <consortium name="The Broad Institute Genomic Center for Infectious Diseases"/>
            <person name="Earl A."/>
            <person name="Manson A."/>
            <person name="Schwartman J."/>
            <person name="Gilmore M."/>
            <person name="Abouelleil A."/>
            <person name="Cao P."/>
            <person name="Chapman S."/>
            <person name="Cusick C."/>
            <person name="Shea T."/>
            <person name="Young S."/>
            <person name="Neafsey D."/>
            <person name="Nusbaum C."/>
            <person name="Birren B."/>
        </authorList>
    </citation>
    <scope>NUCLEOTIDE SEQUENCE [LARGE SCALE GENOMIC DNA]</scope>
    <source>
        <strain evidence="3">4G2_DIV0659</strain>
    </source>
</reference>
<proteinExistence type="predicted"/>
<reference evidence="2 4" key="2">
    <citation type="submission" date="2018-07" db="EMBL/GenBank/DDBJ databases">
        <title>The Genome Sequence of Enterococcus sp. DIV0659b.</title>
        <authorList>
            <consortium name="The Broad Institute Genomics Platform"/>
            <consortium name="The Broad Institute Genomic Center for Infectious Diseases"/>
            <person name="Earl A."/>
            <person name="Manson A."/>
            <person name="Schwartman J."/>
            <person name="Gilmore M."/>
            <person name="Abouelleil A."/>
            <person name="Cao P."/>
            <person name="Chapman S."/>
            <person name="Cusick C."/>
            <person name="Shea T."/>
            <person name="Young S."/>
            <person name="Neafsey D."/>
            <person name="Nusbaum C."/>
            <person name="Birren B."/>
        </authorList>
    </citation>
    <scope>NUCLEOTIDE SEQUENCE [LARGE SCALE GENOMIC DNA]</scope>
    <source>
        <strain evidence="2 4">4G2_DIV0659</strain>
    </source>
</reference>
<keyword evidence="1" id="KW-1133">Transmembrane helix</keyword>
<dbReference type="PANTHER" id="PTHR43471">
    <property type="entry name" value="ABC TRANSPORTER PERMEASE"/>
    <property type="match status" value="1"/>
</dbReference>
<protein>
    <recommendedName>
        <fullName evidence="5">ABC transporter permease</fullName>
    </recommendedName>
</protein>
<evidence type="ECO:0000256" key="1">
    <source>
        <dbReference type="SAM" id="Phobius"/>
    </source>
</evidence>
<dbReference type="AlphaFoldDB" id="A0A242CI95"/>
<name>A0A242CI95_9ENTE</name>
<gene>
    <name evidence="3" type="ORF">A5880_000614</name>
    <name evidence="2" type="ORF">A5880_002716</name>
</gene>
<comment type="caution">
    <text evidence="3">The sequence shown here is derived from an EMBL/GenBank/DDBJ whole genome shotgun (WGS) entry which is preliminary data.</text>
</comment>
<keyword evidence="4" id="KW-1185">Reference proteome</keyword>
<accession>A0A242CI95</accession>
<dbReference type="STRING" id="1834181.A5880_000614"/>